<accession>A0AAW5KES1</accession>
<dbReference type="EMBL" id="JANGAB010000513">
    <property type="protein sequence ID" value="MCQ4950973.1"/>
    <property type="molecule type" value="Genomic_DNA"/>
</dbReference>
<feature type="non-terminal residue" evidence="1">
    <location>
        <position position="96"/>
    </location>
</feature>
<feature type="non-terminal residue" evidence="1">
    <location>
        <position position="1"/>
    </location>
</feature>
<name>A0AAW5KES1_9FIRM</name>
<evidence type="ECO:0000313" key="2">
    <source>
        <dbReference type="Proteomes" id="UP001205063"/>
    </source>
</evidence>
<dbReference type="Proteomes" id="UP001205063">
    <property type="component" value="Unassembled WGS sequence"/>
</dbReference>
<dbReference type="AlphaFoldDB" id="A0AAW5KES1"/>
<comment type="caution">
    <text evidence="1">The sequence shown here is derived from an EMBL/GenBank/DDBJ whole genome shotgun (WGS) entry which is preliminary data.</text>
</comment>
<sequence length="96" mass="10120">PNFDLTINRETVPLNDKGLFSVERELKVGANTYTFEHKGKIATYTVTRKVKVLQSVAPSGSVRVPGGTSIKVTVVASAGSTVTASLGGSSVRLKEV</sequence>
<reference evidence="1" key="1">
    <citation type="submission" date="2022-06" db="EMBL/GenBank/DDBJ databases">
        <title>Isolation of gut microbiota from human fecal samples.</title>
        <authorList>
            <person name="Pamer E.G."/>
            <person name="Barat B."/>
            <person name="Waligurski E."/>
            <person name="Medina S."/>
            <person name="Paddock L."/>
            <person name="Mostad J."/>
        </authorList>
    </citation>
    <scope>NUCLEOTIDE SEQUENCE</scope>
    <source>
        <strain evidence="1">DFI.7.96</strain>
    </source>
</reference>
<proteinExistence type="predicted"/>
<evidence type="ECO:0000313" key="1">
    <source>
        <dbReference type="EMBL" id="MCQ4950973.1"/>
    </source>
</evidence>
<gene>
    <name evidence="1" type="ORF">NE646_15250</name>
</gene>
<organism evidence="1 2">
    <name type="scientific">Bittarella massiliensis</name>
    <name type="common">ex Durand et al. 2017</name>
    <dbReference type="NCBI Taxonomy" id="1720313"/>
    <lineage>
        <taxon>Bacteria</taxon>
        <taxon>Bacillati</taxon>
        <taxon>Bacillota</taxon>
        <taxon>Clostridia</taxon>
        <taxon>Eubacteriales</taxon>
        <taxon>Oscillospiraceae</taxon>
        <taxon>Bittarella (ex Durand et al. 2017)</taxon>
    </lineage>
</organism>
<protein>
    <submittedName>
        <fullName evidence="1">Uncharacterized protein</fullName>
    </submittedName>
</protein>
<dbReference type="RefSeq" id="WP_256137032.1">
    <property type="nucleotide sequence ID" value="NZ_JANGAB010000513.1"/>
</dbReference>